<sequence length="925" mass="104470">MFKSNHSFKMKRPRFHIQQAFRKPRVPTVTEAREAWQKVKCHFNFFRIHLLVFTFIPIFVSCIFYAANGSSSGNADGDLTGRQKVAFIDGLFLCFSAMTTTGLCPVNLSALQPFQQVILFFLFIVGDYSFVSLIMVLVRKHYFRTHCEQLLINDLFRRTRTISYDLGGQGGLNHSSKGFKSTIKKLRGQNIAISGPLSGHKIENFAEDGLDTAANQEQRTMTDSPANMTYKERERRELAGASETSADNPTPDPHLPSTLGKSTVALHNPANPQRPPATNSAQAEDHRSPFIDPLFQARQRLRTQTRANSTNVSQHDRPISRHHPTLPHVTSDVPNREAIPPKRKSSVHVKDYFHHGQSQHPHLHTAAQIMAHHTIDPNRRLPMPFGHKNTGYGGFPSLLDILHRLLPERAKQRLYRPVRRVGIVMHPAYTHEFENGHAGHEESWSEAIRGSVAKWMPEGLQGLVIGRNSRFWTEELDDEELEQIGGVEYRALKLLSCIVSSYIFLYQIIPFAIISIYFAKVDYWNSAFLATAGEQAGTVNKTWFSLFLSASAYTGCGMLLTDEGLVPFQACYLVIYVLIVALLVGNHALPIMLRFIIWIGTKITRNGVKHESLHFLLDHPRRCFLYLFPSHQTWYLLFILLAFTVVELFSFLVLNIGLPVVDSLGGWERFSDGLLQSLSVRASGFAIVTISDMAPSVLFLYIILMYVAIYPIAMSVRSTNVYEERALGVYEHDDPDTSGEDEPQFKGHSREVFSKYLMWHMRRQLAFDVWPLALAVLTISMFERGKLLDPEKSSWFTIFRIIFECTSGYGTIGLTLGTPNNNYAFSGEFSTASKLVMIIIMLRGRHRGLPVAIDRAILLPQEYSRVVKPSDGLQPTLSHSNPFTHASNDDDRSRPIEMELEGGFGERDLPKKKDGAGAAETDRQG</sequence>
<dbReference type="Proteomes" id="UP000199727">
    <property type="component" value="Unassembled WGS sequence"/>
</dbReference>
<feature type="compositionally biased region" description="Polar residues" evidence="7">
    <location>
        <begin position="873"/>
        <end position="886"/>
    </location>
</feature>
<keyword evidence="4 8" id="KW-1133">Transmembrane helix</keyword>
<feature type="compositionally biased region" description="Basic and acidic residues" evidence="7">
    <location>
        <begin position="887"/>
        <end position="897"/>
    </location>
</feature>
<feature type="region of interest" description="Disordered" evidence="7">
    <location>
        <begin position="870"/>
        <end position="925"/>
    </location>
</feature>
<evidence type="ECO:0000256" key="2">
    <source>
        <dbReference type="ARBA" id="ARBA00022448"/>
    </source>
</evidence>
<dbReference type="EMBL" id="AMKT01000027">
    <property type="protein sequence ID" value="OXG25584.1"/>
    <property type="molecule type" value="Genomic_DNA"/>
</dbReference>
<comment type="subcellular location">
    <subcellularLocation>
        <location evidence="1">Membrane</location>
        <topology evidence="1">Multi-pass membrane protein</topology>
    </subcellularLocation>
</comment>
<evidence type="ECO:0000256" key="8">
    <source>
        <dbReference type="SAM" id="Phobius"/>
    </source>
</evidence>
<dbReference type="Pfam" id="PF02386">
    <property type="entry name" value="TrkH"/>
    <property type="match status" value="1"/>
</dbReference>
<keyword evidence="6 8" id="KW-0472">Membrane</keyword>
<dbReference type="GO" id="GO:0140107">
    <property type="term" value="F:high-affinity potassium ion transmembrane transporter activity"/>
    <property type="evidence" value="ECO:0007669"/>
    <property type="project" value="TreeGrafter"/>
</dbReference>
<evidence type="ECO:0000256" key="7">
    <source>
        <dbReference type="SAM" id="MobiDB-lite"/>
    </source>
</evidence>
<dbReference type="PANTHER" id="PTHR31064:SF30">
    <property type="entry name" value="HIGH-AFFINITY POTASSIUM TRANSPORT PROTEIN-RELATED"/>
    <property type="match status" value="1"/>
</dbReference>
<feature type="region of interest" description="Disordered" evidence="7">
    <location>
        <begin position="214"/>
        <end position="285"/>
    </location>
</feature>
<keyword evidence="5" id="KW-0406">Ion transport</keyword>
<dbReference type="GO" id="GO:0030007">
    <property type="term" value="P:intracellular potassium ion homeostasis"/>
    <property type="evidence" value="ECO:0007669"/>
    <property type="project" value="TreeGrafter"/>
</dbReference>
<evidence type="ECO:0000313" key="10">
    <source>
        <dbReference type="Proteomes" id="UP000199727"/>
    </source>
</evidence>
<dbReference type="AlphaFoldDB" id="A0A854QGG8"/>
<dbReference type="GO" id="GO:1990573">
    <property type="term" value="P:potassium ion import across plasma membrane"/>
    <property type="evidence" value="ECO:0007669"/>
    <property type="project" value="TreeGrafter"/>
</dbReference>
<feature type="transmembrane region" description="Helical" evidence="8">
    <location>
        <begin position="765"/>
        <end position="782"/>
    </location>
</feature>
<evidence type="ECO:0000256" key="1">
    <source>
        <dbReference type="ARBA" id="ARBA00004141"/>
    </source>
</evidence>
<feature type="transmembrane region" description="Helical" evidence="8">
    <location>
        <begin position="543"/>
        <end position="561"/>
    </location>
</feature>
<dbReference type="PANTHER" id="PTHR31064">
    <property type="entry name" value="POTASSIUM TRANSPORT PROTEIN DDB_G0292412-RELATED"/>
    <property type="match status" value="1"/>
</dbReference>
<dbReference type="OrthoDB" id="9999863at2759"/>
<evidence type="ECO:0000256" key="3">
    <source>
        <dbReference type="ARBA" id="ARBA00022692"/>
    </source>
</evidence>
<feature type="transmembrane region" description="Helical" evidence="8">
    <location>
        <begin position="634"/>
        <end position="661"/>
    </location>
</feature>
<gene>
    <name evidence="9" type="ORF">C361_01543</name>
</gene>
<feature type="region of interest" description="Disordered" evidence="7">
    <location>
        <begin position="304"/>
        <end position="344"/>
    </location>
</feature>
<feature type="compositionally biased region" description="Basic and acidic residues" evidence="7">
    <location>
        <begin position="904"/>
        <end position="925"/>
    </location>
</feature>
<keyword evidence="3 8" id="KW-0812">Transmembrane</keyword>
<protein>
    <submittedName>
        <fullName evidence="9">Potassium ion transporter</fullName>
    </submittedName>
</protein>
<proteinExistence type="predicted"/>
<evidence type="ECO:0000256" key="6">
    <source>
        <dbReference type="ARBA" id="ARBA00023136"/>
    </source>
</evidence>
<feature type="transmembrane region" description="Helical" evidence="8">
    <location>
        <begin position="48"/>
        <end position="67"/>
    </location>
</feature>
<feature type="transmembrane region" description="Helical" evidence="8">
    <location>
        <begin position="117"/>
        <end position="138"/>
    </location>
</feature>
<dbReference type="InterPro" id="IPR051143">
    <property type="entry name" value="TrkH_K-transport"/>
</dbReference>
<feature type="transmembrane region" description="Helical" evidence="8">
    <location>
        <begin position="573"/>
        <end position="599"/>
    </location>
</feature>
<evidence type="ECO:0000256" key="4">
    <source>
        <dbReference type="ARBA" id="ARBA00022989"/>
    </source>
</evidence>
<comment type="caution">
    <text evidence="9">The sequence shown here is derived from an EMBL/GenBank/DDBJ whole genome shotgun (WGS) entry which is preliminary data.</text>
</comment>
<keyword evidence="2" id="KW-0813">Transport</keyword>
<dbReference type="GO" id="GO:0005886">
    <property type="term" value="C:plasma membrane"/>
    <property type="evidence" value="ECO:0007669"/>
    <property type="project" value="TreeGrafter"/>
</dbReference>
<accession>A0A854QGG8</accession>
<feature type="transmembrane region" description="Helical" evidence="8">
    <location>
        <begin position="494"/>
        <end position="519"/>
    </location>
</feature>
<name>A0A854QGG8_CRYNE</name>
<organism evidence="9 10">
    <name type="scientific">Cryptococcus neoformans Tu259-1</name>
    <dbReference type="NCBI Taxonomy" id="1230072"/>
    <lineage>
        <taxon>Eukaryota</taxon>
        <taxon>Fungi</taxon>
        <taxon>Dikarya</taxon>
        <taxon>Basidiomycota</taxon>
        <taxon>Agaricomycotina</taxon>
        <taxon>Tremellomycetes</taxon>
        <taxon>Tremellales</taxon>
        <taxon>Cryptococcaceae</taxon>
        <taxon>Cryptococcus</taxon>
        <taxon>Cryptococcus neoformans species complex</taxon>
    </lineage>
</organism>
<reference evidence="9 10" key="1">
    <citation type="submission" date="2017-06" db="EMBL/GenBank/DDBJ databases">
        <title>Global population genomics of the pathogenic fungus Cryptococcus neoformans var. grubii.</title>
        <authorList>
            <person name="Cuomo C."/>
            <person name="Litvintseva A."/>
            <person name="Chen Y."/>
            <person name="Young S."/>
            <person name="Zeng Q."/>
            <person name="Chapman S."/>
            <person name="Gujja S."/>
            <person name="Saif S."/>
            <person name="Birren B."/>
        </authorList>
    </citation>
    <scope>NUCLEOTIDE SEQUENCE [LARGE SCALE GENOMIC DNA]</scope>
    <source>
        <strain evidence="9 10">Tu259-1</strain>
    </source>
</reference>
<dbReference type="InterPro" id="IPR003445">
    <property type="entry name" value="Cat_transpt"/>
</dbReference>
<feature type="compositionally biased region" description="Polar residues" evidence="7">
    <location>
        <begin position="214"/>
        <end position="227"/>
    </location>
</feature>
<evidence type="ECO:0000256" key="5">
    <source>
        <dbReference type="ARBA" id="ARBA00023065"/>
    </source>
</evidence>
<evidence type="ECO:0000313" key="9">
    <source>
        <dbReference type="EMBL" id="OXG25584.1"/>
    </source>
</evidence>
<feature type="transmembrane region" description="Helical" evidence="8">
    <location>
        <begin position="697"/>
        <end position="716"/>
    </location>
</feature>